<dbReference type="Pfam" id="PF00171">
    <property type="entry name" value="Aldedh"/>
    <property type="match status" value="1"/>
</dbReference>
<accession>A0ABQ7JFW0</accession>
<dbReference type="InterPro" id="IPR036465">
    <property type="entry name" value="vWFA_dom_sf"/>
</dbReference>
<evidence type="ECO:0000313" key="7">
    <source>
        <dbReference type="Proteomes" id="UP000823046"/>
    </source>
</evidence>
<dbReference type="PROSITE" id="PS00070">
    <property type="entry name" value="ALDEHYDE_DEHYDR_CYS"/>
    <property type="match status" value="1"/>
</dbReference>
<feature type="domain" description="VWFA" evidence="5">
    <location>
        <begin position="564"/>
        <end position="754"/>
    </location>
</feature>
<reference evidence="6 7" key="1">
    <citation type="journal article" date="2020" name="bioRxiv">
        <title>Metabolic contributions of an alphaproteobacterial endosymbiont in the apicomplexan Cardiosporidium cionae.</title>
        <authorList>
            <person name="Hunter E.S."/>
            <person name="Paight C.J."/>
            <person name="Lane C.E."/>
        </authorList>
    </citation>
    <scope>NUCLEOTIDE SEQUENCE [LARGE SCALE GENOMIC DNA]</scope>
    <source>
        <strain evidence="6">ESH_2018</strain>
    </source>
</reference>
<dbReference type="SUPFAM" id="SSF53300">
    <property type="entry name" value="vWA-like"/>
    <property type="match status" value="1"/>
</dbReference>
<dbReference type="SUPFAM" id="SSF53720">
    <property type="entry name" value="ALDH-like"/>
    <property type="match status" value="1"/>
</dbReference>
<dbReference type="CDD" id="cd07091">
    <property type="entry name" value="ALDH_F1-2_Ald2-like"/>
    <property type="match status" value="1"/>
</dbReference>
<dbReference type="Gene3D" id="3.40.605.10">
    <property type="entry name" value="Aldehyde Dehydrogenase, Chain A, domain 1"/>
    <property type="match status" value="1"/>
</dbReference>
<dbReference type="Gene3D" id="3.40.309.10">
    <property type="entry name" value="Aldehyde Dehydrogenase, Chain A, domain 2"/>
    <property type="match status" value="1"/>
</dbReference>
<comment type="similarity">
    <text evidence="3">Belongs to the aldehyde dehydrogenase family.</text>
</comment>
<keyword evidence="7" id="KW-1185">Reference proteome</keyword>
<keyword evidence="1 3" id="KW-0560">Oxidoreductase</keyword>
<dbReference type="Pfam" id="PF00092">
    <property type="entry name" value="VWA"/>
    <property type="match status" value="1"/>
</dbReference>
<feature type="transmembrane region" description="Helical" evidence="4">
    <location>
        <begin position="778"/>
        <end position="799"/>
    </location>
</feature>
<dbReference type="InterPro" id="IPR016160">
    <property type="entry name" value="Ald_DH_CS_CYS"/>
</dbReference>
<gene>
    <name evidence="6" type="ORF">IE077_002175</name>
</gene>
<evidence type="ECO:0000313" key="6">
    <source>
        <dbReference type="EMBL" id="KAF8822902.1"/>
    </source>
</evidence>
<keyword evidence="4" id="KW-0472">Membrane</keyword>
<keyword evidence="4" id="KW-1133">Transmembrane helix</keyword>
<comment type="caution">
    <text evidence="6">The sequence shown here is derived from an EMBL/GenBank/DDBJ whole genome shotgun (WGS) entry which is preliminary data.</text>
</comment>
<feature type="active site" evidence="2">
    <location>
        <position position="268"/>
    </location>
</feature>
<dbReference type="PANTHER" id="PTHR11699">
    <property type="entry name" value="ALDEHYDE DEHYDROGENASE-RELATED"/>
    <property type="match status" value="1"/>
</dbReference>
<dbReference type="InterPro" id="IPR016161">
    <property type="entry name" value="Ald_DH/histidinol_DH"/>
</dbReference>
<dbReference type="Gene3D" id="3.40.50.410">
    <property type="entry name" value="von Willebrand factor, type A domain"/>
    <property type="match status" value="1"/>
</dbReference>
<evidence type="ECO:0000256" key="3">
    <source>
        <dbReference type="RuleBase" id="RU003345"/>
    </source>
</evidence>
<dbReference type="InterPro" id="IPR016163">
    <property type="entry name" value="Ald_DH_C"/>
</dbReference>
<dbReference type="PROSITE" id="PS00687">
    <property type="entry name" value="ALDEHYDE_DEHYDR_GLU"/>
    <property type="match status" value="1"/>
</dbReference>
<keyword evidence="4" id="KW-0812">Transmembrane</keyword>
<dbReference type="EMBL" id="JADAQX010000016">
    <property type="protein sequence ID" value="KAF8822902.1"/>
    <property type="molecule type" value="Genomic_DNA"/>
</dbReference>
<protein>
    <submittedName>
        <fullName evidence="6">Aldehyde dehydrogenase</fullName>
    </submittedName>
</protein>
<dbReference type="InterPro" id="IPR016162">
    <property type="entry name" value="Ald_DH_N"/>
</dbReference>
<evidence type="ECO:0000256" key="4">
    <source>
        <dbReference type="SAM" id="Phobius"/>
    </source>
</evidence>
<sequence>METASKEIAVGSLPFETRLFIDGEFVEATSNSVWENINPATEEVLTRNVEASHEDVDKAIEAARRAFETWQSAGGKTRRDLLNRFANLIEKHREQLALAESLDNGKPMSVALAADLALVVDCFRYYAGWADKIQGKTVPIQLAGQGDQEYLCLTKHEPVGVVGQIIPWNFPLLMLAWKLAPAIAVGCTIVMKTSEKTPLTAQMVAHLIKEAGFPPGVVNILTGFGPTVGDYIVRHPGIDKVAFTGSSISGKKVMIAAAESGMKRISLELGGKSPLIVFDDADLDAAVEIAQFGLFFNQGQCCIASSRIFVQENIYDKFLSKAAARARNVTLTSPQSDSCTQGPQVDKIQYEKILKYIEQGKREGATCVTGGQALNGKGYYIEPTVFGDVNDDMVISKEEIFGPVMTVLKFKTVDEAIARANATSFGLGAGVCTKDLGKAMTVMHKLKAGTVYINCWDIFDCAAPFGGYKQSGQGRELGEYGLQPYIEAIKFTQVQTANVSIVIGDKIFPYGKAKCYHCVGAHEVQSGNVFPYLRAVEIPVRNAGHCVPSLDLRVSAWSCKAAADILIFVDSSSHFSSFLWQEGLKSILEGVISALEVDEHGIRIGLSTFSSHVAQFVALDSPDSYNLNSILLGVKKVIEIMPSGDRNFERLYEDITSRFLAVGGARRHVIKVVVFILGYPLSSAESYRYRHMSSLLPVSWVKGNPVRIVVDVGGDNEDVSRVIAGCRSMNCETKLVLADLNGAITAGQRVTRTICEHLPLDKKPAPPQKHFNLSYIEYAVLLAVVTALIGAAMFLLLLYRR</sequence>
<organism evidence="6 7">
    <name type="scientific">Cardiosporidium cionae</name>
    <dbReference type="NCBI Taxonomy" id="476202"/>
    <lineage>
        <taxon>Eukaryota</taxon>
        <taxon>Sar</taxon>
        <taxon>Alveolata</taxon>
        <taxon>Apicomplexa</taxon>
        <taxon>Aconoidasida</taxon>
        <taxon>Nephromycida</taxon>
        <taxon>Cardiosporidium</taxon>
    </lineage>
</organism>
<evidence type="ECO:0000256" key="1">
    <source>
        <dbReference type="ARBA" id="ARBA00023002"/>
    </source>
</evidence>
<dbReference type="PROSITE" id="PS50234">
    <property type="entry name" value="VWFA"/>
    <property type="match status" value="1"/>
</dbReference>
<name>A0ABQ7JFW0_9APIC</name>
<dbReference type="InterPro" id="IPR002035">
    <property type="entry name" value="VWF_A"/>
</dbReference>
<proteinExistence type="inferred from homology"/>
<evidence type="ECO:0000259" key="5">
    <source>
        <dbReference type="PROSITE" id="PS50234"/>
    </source>
</evidence>
<dbReference type="InterPro" id="IPR029510">
    <property type="entry name" value="Ald_DH_CS_GLU"/>
</dbReference>
<dbReference type="InterPro" id="IPR015590">
    <property type="entry name" value="Aldehyde_DH_dom"/>
</dbReference>
<dbReference type="Proteomes" id="UP000823046">
    <property type="component" value="Unassembled WGS sequence"/>
</dbReference>
<evidence type="ECO:0000256" key="2">
    <source>
        <dbReference type="PROSITE-ProRule" id="PRU10007"/>
    </source>
</evidence>